<name>A0ABU8EYD0_9GAMM</name>
<evidence type="ECO:0000313" key="4">
    <source>
        <dbReference type="Proteomes" id="UP001382455"/>
    </source>
</evidence>
<dbReference type="Proteomes" id="UP001382455">
    <property type="component" value="Unassembled WGS sequence"/>
</dbReference>
<reference evidence="3 4" key="1">
    <citation type="submission" date="2023-12" db="EMBL/GenBank/DDBJ databases">
        <title>Friends and Foes: Symbiotic and Algicidal bacterial influence on Karenia brevis blooms.</title>
        <authorList>
            <person name="Fei C."/>
            <person name="Mohamed A.R."/>
            <person name="Booker A."/>
            <person name="Arshad M."/>
            <person name="Klass S."/>
            <person name="Ahn S."/>
            <person name="Gilbert P.M."/>
            <person name="Heil C.A."/>
            <person name="Martinez J.M."/>
            <person name="Amin S.A."/>
        </authorList>
    </citation>
    <scope>NUCLEOTIDE SEQUENCE [LARGE SCALE GENOMIC DNA]</scope>
    <source>
        <strain evidence="3 4">CE15</strain>
    </source>
</reference>
<evidence type="ECO:0000313" key="3">
    <source>
        <dbReference type="EMBL" id="MEI4551985.1"/>
    </source>
</evidence>
<gene>
    <name evidence="3" type="ORF">WAE96_20075</name>
</gene>
<dbReference type="Gene3D" id="1.10.10.60">
    <property type="entry name" value="Homeodomain-like"/>
    <property type="match status" value="1"/>
</dbReference>
<protein>
    <submittedName>
        <fullName evidence="3">AraC family transcriptional regulator ligand-binding domain-containing protein</fullName>
    </submittedName>
</protein>
<accession>A0ABU8EYD0</accession>
<dbReference type="EMBL" id="JBAWKS010000002">
    <property type="protein sequence ID" value="MEI4551985.1"/>
    <property type="molecule type" value="Genomic_DNA"/>
</dbReference>
<dbReference type="SMART" id="SM00342">
    <property type="entry name" value="HTH_ARAC"/>
    <property type="match status" value="1"/>
</dbReference>
<dbReference type="PANTHER" id="PTHR47894">
    <property type="entry name" value="HTH-TYPE TRANSCRIPTIONAL REGULATOR GADX"/>
    <property type="match status" value="1"/>
</dbReference>
<dbReference type="PANTHER" id="PTHR47894:SF1">
    <property type="entry name" value="HTH-TYPE TRANSCRIPTIONAL REGULATOR VQSM"/>
    <property type="match status" value="1"/>
</dbReference>
<sequence>MTYFECSDKVIPSALLLLPLLELCQQQGVDTSKVLNGSKLAYYDLLKSDINISFDQLAVCCHNSLNLLPHNDFSFQIGQQFFNQYNSDIKTAIVNARNLTHVFKLLRCFSSEFFPVCKFSEFNSEQQRHFVIDVGIKHCTERVERFFYETLISIVCHFIDWRYPEIDITIQLPFKAPKHLEYYHTFIKHPVIIDKPLLLISIKSEQLDVPAKDSSTILRRQAFYKLTKKQKLNSLLTVLSRHIAFKPNTTLETAAAHLSMSPATLKRKLQAHNTSFKYEKDQVLKNVTLFHLMQTSASNQTISEKLAINDLTNFRRLLKRLTGKTPNQLRLAK</sequence>
<evidence type="ECO:0000259" key="2">
    <source>
        <dbReference type="PROSITE" id="PS01124"/>
    </source>
</evidence>
<keyword evidence="4" id="KW-1185">Reference proteome</keyword>
<keyword evidence="1" id="KW-0238">DNA-binding</keyword>
<organism evidence="3 4">
    <name type="scientific">Pseudoalteromonas spongiae</name>
    <dbReference type="NCBI Taxonomy" id="298657"/>
    <lineage>
        <taxon>Bacteria</taxon>
        <taxon>Pseudomonadati</taxon>
        <taxon>Pseudomonadota</taxon>
        <taxon>Gammaproteobacteria</taxon>
        <taxon>Alteromonadales</taxon>
        <taxon>Pseudoalteromonadaceae</taxon>
        <taxon>Pseudoalteromonas</taxon>
    </lineage>
</organism>
<dbReference type="InterPro" id="IPR018060">
    <property type="entry name" value="HTH_AraC"/>
</dbReference>
<feature type="domain" description="HTH araC/xylS-type" evidence="2">
    <location>
        <begin position="233"/>
        <end position="332"/>
    </location>
</feature>
<evidence type="ECO:0000256" key="1">
    <source>
        <dbReference type="ARBA" id="ARBA00023125"/>
    </source>
</evidence>
<dbReference type="RefSeq" id="WP_336437080.1">
    <property type="nucleotide sequence ID" value="NZ_JBAWKS010000002.1"/>
</dbReference>
<comment type="caution">
    <text evidence="3">The sequence shown here is derived from an EMBL/GenBank/DDBJ whole genome shotgun (WGS) entry which is preliminary data.</text>
</comment>
<proteinExistence type="predicted"/>
<dbReference type="PROSITE" id="PS01124">
    <property type="entry name" value="HTH_ARAC_FAMILY_2"/>
    <property type="match status" value="1"/>
</dbReference>